<evidence type="ECO:0000256" key="1">
    <source>
        <dbReference type="ARBA" id="ARBA00004442"/>
    </source>
</evidence>
<dbReference type="InterPro" id="IPR011250">
    <property type="entry name" value="OMP/PagP_B-barrel"/>
</dbReference>
<dbReference type="Pfam" id="PF13505">
    <property type="entry name" value="OMP_b-brl"/>
    <property type="match status" value="1"/>
</dbReference>
<evidence type="ECO:0000256" key="2">
    <source>
        <dbReference type="ARBA" id="ARBA00022729"/>
    </source>
</evidence>
<dbReference type="SUPFAM" id="SSF56925">
    <property type="entry name" value="OMPA-like"/>
    <property type="match status" value="1"/>
</dbReference>
<evidence type="ECO:0000256" key="3">
    <source>
        <dbReference type="SAM" id="SignalP"/>
    </source>
</evidence>
<feature type="signal peptide" evidence="3">
    <location>
        <begin position="1"/>
        <end position="24"/>
    </location>
</feature>
<protein>
    <submittedName>
        <fullName evidence="5">Adhesin/virulence factor</fullName>
    </submittedName>
</protein>
<dbReference type="Gene3D" id="2.40.160.20">
    <property type="match status" value="1"/>
</dbReference>
<name>Q2L1G7_BORA1</name>
<comment type="subcellular location">
    <subcellularLocation>
        <location evidence="1">Cell outer membrane</location>
    </subcellularLocation>
</comment>
<proteinExistence type="predicted"/>
<evidence type="ECO:0000259" key="4">
    <source>
        <dbReference type="Pfam" id="PF13505"/>
    </source>
</evidence>
<dbReference type="InterPro" id="IPR027385">
    <property type="entry name" value="Beta-barrel_OMP"/>
</dbReference>
<dbReference type="HOGENOM" id="CLU_057473_2_0_4"/>
<organism evidence="5 6">
    <name type="scientific">Bordetella avium (strain 197N)</name>
    <dbReference type="NCBI Taxonomy" id="360910"/>
    <lineage>
        <taxon>Bacteria</taxon>
        <taxon>Pseudomonadati</taxon>
        <taxon>Pseudomonadota</taxon>
        <taxon>Betaproteobacteria</taxon>
        <taxon>Burkholderiales</taxon>
        <taxon>Alcaligenaceae</taxon>
        <taxon>Bordetella</taxon>
    </lineage>
</organism>
<keyword evidence="2 3" id="KW-0732">Signal</keyword>
<feature type="domain" description="Outer membrane protein beta-barrel" evidence="4">
    <location>
        <begin position="10"/>
        <end position="233"/>
    </location>
</feature>
<dbReference type="Proteomes" id="UP000001977">
    <property type="component" value="Chromosome"/>
</dbReference>
<keyword evidence="6" id="KW-1185">Reference proteome</keyword>
<dbReference type="STRING" id="360910.BAV1656"/>
<dbReference type="KEGG" id="bav:BAV1656"/>
<reference evidence="5 6" key="1">
    <citation type="journal article" date="2006" name="J. Bacteriol.">
        <title>Comparison of the genome sequence of the poultry pathogen Bordetella avium with those of B. bronchiseptica, B. pertussis, and B. parapertussis reveals extensive diversity in surface structures associated with host interaction.</title>
        <authorList>
            <person name="Sebaihia M."/>
            <person name="Preston A."/>
            <person name="Maskell D.J."/>
            <person name="Kuzmiak H."/>
            <person name="Connell T.D."/>
            <person name="King N.D."/>
            <person name="Orndorff P.E."/>
            <person name="Miyamoto D.M."/>
            <person name="Thomson N.R."/>
            <person name="Harris D."/>
            <person name="Goble A."/>
            <person name="Lord A."/>
            <person name="Murphy L."/>
            <person name="Quail M.A."/>
            <person name="Rutter S."/>
            <person name="Squares R."/>
            <person name="Squares S."/>
            <person name="Woodward J."/>
            <person name="Parkhill J."/>
            <person name="Temple L.M."/>
        </authorList>
    </citation>
    <scope>NUCLEOTIDE SEQUENCE [LARGE SCALE GENOMIC DNA]</scope>
    <source>
        <strain evidence="5 6">197N</strain>
    </source>
</reference>
<evidence type="ECO:0000313" key="6">
    <source>
        <dbReference type="Proteomes" id="UP000001977"/>
    </source>
</evidence>
<dbReference type="GO" id="GO:0009279">
    <property type="term" value="C:cell outer membrane"/>
    <property type="evidence" value="ECO:0007669"/>
    <property type="project" value="UniProtKB-SubCell"/>
</dbReference>
<evidence type="ECO:0000313" key="5">
    <source>
        <dbReference type="EMBL" id="CAJ49264.1"/>
    </source>
</evidence>
<dbReference type="EMBL" id="AM167904">
    <property type="protein sequence ID" value="CAJ49264.1"/>
    <property type="molecule type" value="Genomic_DNA"/>
</dbReference>
<feature type="chain" id="PRO_5004212049" evidence="3">
    <location>
        <begin position="25"/>
        <end position="233"/>
    </location>
</feature>
<sequence length="233" mass="25598">MSNRLFASLIACTSFTLMAPFAQAQSGDFYVGARVAGEFERLKDVKGHFGDDDVKLGSSDRENHLLGALALGYYLTPEWRVEAELGLSGSQTYRFKRQMMGEALDLKTHVSSQRLMFNVYRDIPLGDKFSLYGSVGLGLTASRMKADFTQTSADEEPQHGSFGRRSQTLFTASLGVGASYALTKDMSVDLGYRYIRMATAKTGALAEEGAEPGAHLHARPEAHEVSLGVRYRF</sequence>
<gene>
    <name evidence="5" type="ordered locus">BAV1656</name>
</gene>
<dbReference type="RefSeq" id="WP_012417325.1">
    <property type="nucleotide sequence ID" value="NC_010645.1"/>
</dbReference>
<accession>Q2L1G7</accession>
<dbReference type="eggNOG" id="COG3637">
    <property type="taxonomic scope" value="Bacteria"/>
</dbReference>
<dbReference type="OrthoDB" id="6101900at2"/>
<dbReference type="AlphaFoldDB" id="Q2L1G7"/>